<dbReference type="STRING" id="297318.BK138_32355"/>
<gene>
    <name evidence="9" type="ORF">BK138_32355</name>
</gene>
<proteinExistence type="inferred from homology"/>
<organism evidence="9 10">
    <name type="scientific">Paenibacillus rhizosphaerae</name>
    <dbReference type="NCBI Taxonomy" id="297318"/>
    <lineage>
        <taxon>Bacteria</taxon>
        <taxon>Bacillati</taxon>
        <taxon>Bacillota</taxon>
        <taxon>Bacilli</taxon>
        <taxon>Bacillales</taxon>
        <taxon>Paenibacillaceae</taxon>
        <taxon>Paenibacillus</taxon>
    </lineage>
</organism>
<evidence type="ECO:0000313" key="9">
    <source>
        <dbReference type="EMBL" id="OMF46918.1"/>
    </source>
</evidence>
<keyword evidence="7 8" id="KW-0472">Membrane</keyword>
<feature type="transmembrane region" description="Helical" evidence="8">
    <location>
        <begin position="147"/>
        <end position="165"/>
    </location>
</feature>
<evidence type="ECO:0000256" key="1">
    <source>
        <dbReference type="ARBA" id="ARBA00004141"/>
    </source>
</evidence>
<sequence>MVNKTDIAIGIIPSFSIIALAVGLMNHVMVIPSLLQEAKRDAWLSTLTVILPYTIWTLLLYYIMKQTKQQKITTWLRENYGTAISVAFRAFFIAYLFLLMVLTVKDTIIWTHASYLPRTPQLVLSASLVLLCCFAAQAGLRAIAITSGILLPFVIVFGDFVMSVNLPKKNYSLLTPVMEHGVEPILKGCMYVGGGLVELIIILLFQHRVKTTIRPWSLCLLAVFLVILVFGPVTGAIAEFGPFEAAKLRYPAYEEWRLVQVGKYIRHVDFLSIYQWLSGAFVRISMSLFLLVELLPANKHKNIRHVWLTMLGIAMIVLVELPINDMQYAGFLKHIYLPLSLGLVVGVSLLLFIAVLVKNRNGVSRK</sequence>
<keyword evidence="4" id="KW-0309">Germination</keyword>
<evidence type="ECO:0000256" key="6">
    <source>
        <dbReference type="ARBA" id="ARBA00022989"/>
    </source>
</evidence>
<feature type="transmembrane region" description="Helical" evidence="8">
    <location>
        <begin position="185"/>
        <end position="205"/>
    </location>
</feature>
<keyword evidence="3" id="KW-0813">Transport</keyword>
<feature type="transmembrane region" description="Helical" evidence="8">
    <location>
        <begin position="335"/>
        <end position="357"/>
    </location>
</feature>
<dbReference type="AlphaFoldDB" id="A0A1R1E539"/>
<keyword evidence="5 8" id="KW-0812">Transmembrane</keyword>
<comment type="similarity">
    <text evidence="2">Belongs to the amino acid-polyamine-organocation (APC) superfamily. Spore germination protein (SGP) (TC 2.A.3.9) family.</text>
</comment>
<comment type="caution">
    <text evidence="9">The sequence shown here is derived from an EMBL/GenBank/DDBJ whole genome shotgun (WGS) entry which is preliminary data.</text>
</comment>
<dbReference type="PANTHER" id="PTHR34975:SF2">
    <property type="entry name" value="SPORE GERMINATION PROTEIN A2"/>
    <property type="match status" value="1"/>
</dbReference>
<evidence type="ECO:0000313" key="10">
    <source>
        <dbReference type="Proteomes" id="UP000187172"/>
    </source>
</evidence>
<dbReference type="NCBIfam" id="TIGR00912">
    <property type="entry name" value="2A0309"/>
    <property type="match status" value="1"/>
</dbReference>
<dbReference type="GO" id="GO:0016020">
    <property type="term" value="C:membrane"/>
    <property type="evidence" value="ECO:0007669"/>
    <property type="project" value="UniProtKB-SubCell"/>
</dbReference>
<dbReference type="RefSeq" id="WP_076176426.1">
    <property type="nucleotide sequence ID" value="NZ_MRTP01000019.1"/>
</dbReference>
<protein>
    <submittedName>
        <fullName evidence="9">Uncharacterized protein</fullName>
    </submittedName>
</protein>
<comment type="subcellular location">
    <subcellularLocation>
        <location evidence="1">Membrane</location>
        <topology evidence="1">Multi-pass membrane protein</topology>
    </subcellularLocation>
</comment>
<feature type="transmembrane region" description="Helical" evidence="8">
    <location>
        <begin position="7"/>
        <end position="30"/>
    </location>
</feature>
<dbReference type="EMBL" id="MRTP01000019">
    <property type="protein sequence ID" value="OMF46918.1"/>
    <property type="molecule type" value="Genomic_DNA"/>
</dbReference>
<dbReference type="Proteomes" id="UP000187172">
    <property type="component" value="Unassembled WGS sequence"/>
</dbReference>
<dbReference type="PANTHER" id="PTHR34975">
    <property type="entry name" value="SPORE GERMINATION PROTEIN A2"/>
    <property type="match status" value="1"/>
</dbReference>
<keyword evidence="10" id="KW-1185">Reference proteome</keyword>
<feature type="transmembrane region" description="Helical" evidence="8">
    <location>
        <begin position="83"/>
        <end position="102"/>
    </location>
</feature>
<evidence type="ECO:0000256" key="2">
    <source>
        <dbReference type="ARBA" id="ARBA00007998"/>
    </source>
</evidence>
<keyword evidence="6 8" id="KW-1133">Transmembrane helix</keyword>
<feature type="transmembrane region" description="Helical" evidence="8">
    <location>
        <begin position="306"/>
        <end position="323"/>
    </location>
</feature>
<dbReference type="InterPro" id="IPR004761">
    <property type="entry name" value="Spore_GerAB"/>
</dbReference>
<evidence type="ECO:0000256" key="5">
    <source>
        <dbReference type="ARBA" id="ARBA00022692"/>
    </source>
</evidence>
<evidence type="ECO:0000256" key="8">
    <source>
        <dbReference type="SAM" id="Phobius"/>
    </source>
</evidence>
<reference evidence="9 10" key="1">
    <citation type="submission" date="2016-11" db="EMBL/GenBank/DDBJ databases">
        <title>Paenibacillus species isolates.</title>
        <authorList>
            <person name="Beno S.M."/>
        </authorList>
    </citation>
    <scope>NUCLEOTIDE SEQUENCE [LARGE SCALE GENOMIC DNA]</scope>
    <source>
        <strain evidence="9 10">FSL R5-0378</strain>
    </source>
</reference>
<name>A0A1R1E539_9BACL</name>
<feature type="transmembrane region" description="Helical" evidence="8">
    <location>
        <begin position="122"/>
        <end position="140"/>
    </location>
</feature>
<dbReference type="Pfam" id="PF03845">
    <property type="entry name" value="Spore_permease"/>
    <property type="match status" value="1"/>
</dbReference>
<feature type="transmembrane region" description="Helical" evidence="8">
    <location>
        <begin position="42"/>
        <end position="63"/>
    </location>
</feature>
<dbReference type="GO" id="GO:0009847">
    <property type="term" value="P:spore germination"/>
    <property type="evidence" value="ECO:0007669"/>
    <property type="project" value="InterPro"/>
</dbReference>
<evidence type="ECO:0000256" key="3">
    <source>
        <dbReference type="ARBA" id="ARBA00022448"/>
    </source>
</evidence>
<evidence type="ECO:0000256" key="4">
    <source>
        <dbReference type="ARBA" id="ARBA00022544"/>
    </source>
</evidence>
<feature type="transmembrane region" description="Helical" evidence="8">
    <location>
        <begin position="273"/>
        <end position="294"/>
    </location>
</feature>
<accession>A0A1R1E539</accession>
<evidence type="ECO:0000256" key="7">
    <source>
        <dbReference type="ARBA" id="ARBA00023136"/>
    </source>
</evidence>
<feature type="transmembrane region" description="Helical" evidence="8">
    <location>
        <begin position="217"/>
        <end position="238"/>
    </location>
</feature>